<evidence type="ECO:0000313" key="1">
    <source>
        <dbReference type="EMBL" id="KGA15427.1"/>
    </source>
</evidence>
<dbReference type="AlphaFoldDB" id="A0A094PWC9"/>
<sequence length="120" mass="13556">MAKLIREGNDLVLSLSFWEKLGTLHSSPRTTIRSVAKIEFPEKLWRSQVLRGIRAPGTGIPFVLLLGTMRGRGYRDFVAIKGREKGVILTLNSASFARWIFTLKQSRSEVDELLRDTPKG</sequence>
<organism evidence="1">
    <name type="scientific">freshwater metagenome</name>
    <dbReference type="NCBI Taxonomy" id="449393"/>
    <lineage>
        <taxon>unclassified sequences</taxon>
        <taxon>metagenomes</taxon>
        <taxon>ecological metagenomes</taxon>
    </lineage>
</organism>
<reference evidence="1" key="1">
    <citation type="submission" date="2014-05" db="EMBL/GenBank/DDBJ databases">
        <title>Key roles for freshwater Actinobacteria revealed by deep metagenomic sequencing.</title>
        <authorList>
            <person name="Ghai R."/>
            <person name="Mizuno C.M."/>
            <person name="Picazo A."/>
            <person name="Camacho A."/>
            <person name="Rodriguez-Valera F."/>
        </authorList>
    </citation>
    <scope>NUCLEOTIDE SEQUENCE</scope>
</reference>
<proteinExistence type="predicted"/>
<comment type="caution">
    <text evidence="1">The sequence shown here is derived from an EMBL/GenBank/DDBJ whole genome shotgun (WGS) entry which is preliminary data.</text>
</comment>
<accession>A0A094PWC9</accession>
<gene>
    <name evidence="1" type="ORF">GM50_17210</name>
</gene>
<protein>
    <submittedName>
        <fullName evidence="1">Uncharacterized protein</fullName>
    </submittedName>
</protein>
<name>A0A094PWC9_9ZZZZ</name>
<dbReference type="EMBL" id="JNSK01000095">
    <property type="protein sequence ID" value="KGA15427.1"/>
    <property type="molecule type" value="Genomic_DNA"/>
</dbReference>